<dbReference type="EC" id="2.4.1.1" evidence="10"/>
<name>A0A196S8R5_BLAHN</name>
<dbReference type="FunFam" id="3.40.50.2000:FF:000807">
    <property type="entry name" value="Alpha-glucan phosphorylase 2, cytosolic"/>
    <property type="match status" value="1"/>
</dbReference>
<evidence type="ECO:0000256" key="11">
    <source>
        <dbReference type="SAM" id="MobiDB-lite"/>
    </source>
</evidence>
<dbReference type="PANTHER" id="PTHR11468">
    <property type="entry name" value="GLYCOGEN PHOSPHORYLASE"/>
    <property type="match status" value="1"/>
</dbReference>
<evidence type="ECO:0000256" key="6">
    <source>
        <dbReference type="ARBA" id="ARBA00022679"/>
    </source>
</evidence>
<evidence type="ECO:0000256" key="1">
    <source>
        <dbReference type="ARBA" id="ARBA00001275"/>
    </source>
</evidence>
<dbReference type="PANTHER" id="PTHR11468:SF3">
    <property type="entry name" value="GLYCOGEN PHOSPHORYLASE, LIVER FORM"/>
    <property type="match status" value="1"/>
</dbReference>
<gene>
    <name evidence="12" type="ORF">AV274_4885</name>
</gene>
<evidence type="ECO:0000256" key="8">
    <source>
        <dbReference type="ARBA" id="ARBA00023277"/>
    </source>
</evidence>
<dbReference type="EMBL" id="LXWW01000397">
    <property type="protein sequence ID" value="OAO13440.1"/>
    <property type="molecule type" value="Genomic_DNA"/>
</dbReference>
<evidence type="ECO:0000256" key="2">
    <source>
        <dbReference type="ARBA" id="ARBA00001933"/>
    </source>
</evidence>
<keyword evidence="8 10" id="KW-0119">Carbohydrate metabolism</keyword>
<evidence type="ECO:0000256" key="7">
    <source>
        <dbReference type="ARBA" id="ARBA00022898"/>
    </source>
</evidence>
<keyword evidence="4" id="KW-0021">Allosteric enzyme</keyword>
<comment type="similarity">
    <text evidence="3 10">Belongs to the glycogen phosphorylase family.</text>
</comment>
<proteinExistence type="inferred from homology"/>
<evidence type="ECO:0000313" key="12">
    <source>
        <dbReference type="EMBL" id="OAO13440.1"/>
    </source>
</evidence>
<comment type="catalytic activity">
    <reaction evidence="1 10">
        <text>[(1-&gt;4)-alpha-D-glucosyl](n) + phosphate = [(1-&gt;4)-alpha-D-glucosyl](n-1) + alpha-D-glucose 1-phosphate</text>
        <dbReference type="Rhea" id="RHEA:41732"/>
        <dbReference type="Rhea" id="RHEA-COMP:9584"/>
        <dbReference type="Rhea" id="RHEA-COMP:9586"/>
        <dbReference type="ChEBI" id="CHEBI:15444"/>
        <dbReference type="ChEBI" id="CHEBI:43474"/>
        <dbReference type="ChEBI" id="CHEBI:58601"/>
        <dbReference type="EC" id="2.4.1.1"/>
    </reaction>
</comment>
<accession>A0A196S8R5</accession>
<dbReference type="PROSITE" id="PS00102">
    <property type="entry name" value="PHOSPHORYLASE"/>
    <property type="match status" value="1"/>
</dbReference>
<dbReference type="OrthoDB" id="9215500at2759"/>
<evidence type="ECO:0000256" key="4">
    <source>
        <dbReference type="ARBA" id="ARBA00022533"/>
    </source>
</evidence>
<comment type="function">
    <text evidence="10">Allosteric enzyme that catalyzes the rate-limiting step in glycogen catabolism, the phosphorolytic cleavage of glycogen to produce glucose-1-phosphate, and plays a central role in maintaining cellular and organismal glucose homeostasis.</text>
</comment>
<feature type="region of interest" description="Disordered" evidence="11">
    <location>
        <begin position="864"/>
        <end position="883"/>
    </location>
</feature>
<dbReference type="CDD" id="cd04300">
    <property type="entry name" value="GT35_Glycogen_Phosphorylase"/>
    <property type="match status" value="1"/>
</dbReference>
<feature type="region of interest" description="Disordered" evidence="11">
    <location>
        <begin position="1"/>
        <end position="20"/>
    </location>
</feature>
<dbReference type="NCBIfam" id="TIGR02093">
    <property type="entry name" value="P_ylase"/>
    <property type="match status" value="1"/>
</dbReference>
<keyword evidence="7 9" id="KW-0663">Pyridoxal phosphate</keyword>
<dbReference type="GO" id="GO:0005980">
    <property type="term" value="P:glycogen catabolic process"/>
    <property type="evidence" value="ECO:0007669"/>
    <property type="project" value="TreeGrafter"/>
</dbReference>
<keyword evidence="5 10" id="KW-0328">Glycosyltransferase</keyword>
<comment type="caution">
    <text evidence="12">The sequence shown here is derived from an EMBL/GenBank/DDBJ whole genome shotgun (WGS) entry which is preliminary data.</text>
</comment>
<dbReference type="Proteomes" id="UP000078348">
    <property type="component" value="Unassembled WGS sequence"/>
</dbReference>
<comment type="cofactor">
    <cofactor evidence="2 10">
        <name>pyridoxal 5'-phosphate</name>
        <dbReference type="ChEBI" id="CHEBI:597326"/>
    </cofactor>
</comment>
<evidence type="ECO:0000256" key="9">
    <source>
        <dbReference type="PIRSR" id="PIRSR000460-1"/>
    </source>
</evidence>
<dbReference type="InterPro" id="IPR000811">
    <property type="entry name" value="Glyco_trans_35"/>
</dbReference>
<evidence type="ECO:0000256" key="5">
    <source>
        <dbReference type="ARBA" id="ARBA00022676"/>
    </source>
</evidence>
<keyword evidence="6 10" id="KW-0808">Transferase</keyword>
<keyword evidence="13" id="KW-1185">Reference proteome</keyword>
<dbReference type="Pfam" id="PF00343">
    <property type="entry name" value="Phosphorylase"/>
    <property type="match status" value="1"/>
</dbReference>
<dbReference type="InterPro" id="IPR011833">
    <property type="entry name" value="Glycg_phsphrylas"/>
</dbReference>
<protein>
    <recommendedName>
        <fullName evidence="10">Alpha-1,4 glucan phosphorylase</fullName>
        <ecNumber evidence="10">2.4.1.1</ecNumber>
    </recommendedName>
</protein>
<dbReference type="GO" id="GO:0030170">
    <property type="term" value="F:pyridoxal phosphate binding"/>
    <property type="evidence" value="ECO:0007669"/>
    <property type="project" value="InterPro"/>
</dbReference>
<sequence length="883" mass="100780">MNPVSIIENPVETSPQTTEERKNQKLWTLMATYLDTDKHSIQRSIVNNAEYTLACNRCNMTLHKAMLATSLSLRDRLIEDLNDTQTYMRESKAKCVNYLSIEYLLGRLLHHILINVNLESEYKEALYEMGYKLEDMFDDDKDAALGNGGLGRLAACYMDSLATMNIYAWGYGIRYNYGIFEQRIEDGWQVEYPDFWLSYGNPWEIERVDVRYVIHFGGRCRERTVNGVKRYDQEEGETILAVAYDTPIPGYKTHNCNVLRLWKAIPTDEINLEKFNLGDYTTALESGRRAETITSVLYPDDRQLKGKELRLRQEYFFVSATVQDVLARFLQLGLPWRELPAKMAVQLNDTHPALAIPEMMRVLINEHEVAYEEAWGLVTGCFAYTNHTVMSEALETWSLEMMEAVLPCITQIIFDINWSFMQLVQREFQHDPALLEIMGATSIFTNDANKRVQMAHLCVIGSHVVNGVSELHTRILRESVFRRFEQVTPGKIINITNGITPRRWLLQCNPYLSAVITTRLGTTDWATDLSMLSLLRDQAEDAALQREWEEARLQCKRRLAAFIEKTQGVRIPAHFLFDVMVKRIHEYKRQLLDVMYCIYRYQWIKSLAPAERKRVVPRAVIFGGKAAPSYHRAKNVIKLINNVSAVVNADKEVEEYLKVVFLPDYSVSIAELVIPAADITQHISTAGTEASGTSNMKSALNGGLLVGTYDGATIEILQAIGAENAFVFGHSDAEIAAMRQTLKNGQEQRAKPVSPELALVLGQFVTNGFGSATLMKEVLESICFGNDWFGVTFDFDDYVRVQKEVDACWQDRREWVRRSILSTAGMGCFSSDRAILNYCERVWEVSPVVKPDYYKKESSRTRSRSFPHLSYPSHSDESVGLGI</sequence>
<dbReference type="GO" id="GO:0005737">
    <property type="term" value="C:cytoplasm"/>
    <property type="evidence" value="ECO:0007669"/>
    <property type="project" value="TreeGrafter"/>
</dbReference>
<dbReference type="GO" id="GO:0008184">
    <property type="term" value="F:glycogen phosphorylase activity"/>
    <property type="evidence" value="ECO:0007669"/>
    <property type="project" value="InterPro"/>
</dbReference>
<dbReference type="InterPro" id="IPR035090">
    <property type="entry name" value="Pyridoxal_P_attach_site"/>
</dbReference>
<dbReference type="Gene3D" id="3.40.50.2000">
    <property type="entry name" value="Glycogen Phosphorylase B"/>
    <property type="match status" value="2"/>
</dbReference>
<evidence type="ECO:0000313" key="13">
    <source>
        <dbReference type="Proteomes" id="UP000078348"/>
    </source>
</evidence>
<feature type="modified residue" description="N6-(pyridoxal phosphate)lysine" evidence="9">
    <location>
        <position position="697"/>
    </location>
</feature>
<evidence type="ECO:0000256" key="10">
    <source>
        <dbReference type="RuleBase" id="RU000587"/>
    </source>
</evidence>
<dbReference type="AlphaFoldDB" id="A0A196S8R5"/>
<dbReference type="PIRSF" id="PIRSF000460">
    <property type="entry name" value="Pprylas_GlgP"/>
    <property type="match status" value="1"/>
</dbReference>
<dbReference type="FunFam" id="3.40.50.2000:FF:000003">
    <property type="entry name" value="Alpha-1,4 glucan phosphorylase"/>
    <property type="match status" value="1"/>
</dbReference>
<dbReference type="SUPFAM" id="SSF53756">
    <property type="entry name" value="UDP-Glycosyltransferase/glycogen phosphorylase"/>
    <property type="match status" value="1"/>
</dbReference>
<organism evidence="12 13">
    <name type="scientific">Blastocystis sp. subtype 1 (strain ATCC 50177 / NandII)</name>
    <dbReference type="NCBI Taxonomy" id="478820"/>
    <lineage>
        <taxon>Eukaryota</taxon>
        <taxon>Sar</taxon>
        <taxon>Stramenopiles</taxon>
        <taxon>Bigyra</taxon>
        <taxon>Opalozoa</taxon>
        <taxon>Opalinata</taxon>
        <taxon>Blastocystidae</taxon>
        <taxon>Blastocystis</taxon>
    </lineage>
</organism>
<reference evidence="12 13" key="1">
    <citation type="submission" date="2016-05" db="EMBL/GenBank/DDBJ databases">
        <title>Nuclear genome of Blastocystis sp. subtype 1 NandII.</title>
        <authorList>
            <person name="Gentekaki E."/>
            <person name="Curtis B."/>
            <person name="Stairs C."/>
            <person name="Eme L."/>
            <person name="Herman E."/>
            <person name="Klimes V."/>
            <person name="Arias M.C."/>
            <person name="Elias M."/>
            <person name="Hilliou F."/>
            <person name="Klute M."/>
            <person name="Malik S.-B."/>
            <person name="Pightling A."/>
            <person name="Rachubinski R."/>
            <person name="Salas D."/>
            <person name="Schlacht A."/>
            <person name="Suga H."/>
            <person name="Archibald J."/>
            <person name="Ball S.G."/>
            <person name="Clark G."/>
            <person name="Dacks J."/>
            <person name="Van Der Giezen M."/>
            <person name="Tsaousis A."/>
            <person name="Roger A."/>
        </authorList>
    </citation>
    <scope>NUCLEOTIDE SEQUENCE [LARGE SCALE GENOMIC DNA]</scope>
    <source>
        <strain evidence="13">ATCC 50177 / NandII</strain>
    </source>
</reference>
<dbReference type="STRING" id="478820.A0A196S8R5"/>
<evidence type="ECO:0000256" key="3">
    <source>
        <dbReference type="ARBA" id="ARBA00006047"/>
    </source>
</evidence>